<dbReference type="EMBL" id="CAADEZ010000640">
    <property type="protein sequence ID" value="VFJ72349.1"/>
    <property type="molecule type" value="Genomic_DNA"/>
</dbReference>
<dbReference type="AlphaFoldDB" id="A0A450WCE8"/>
<protein>
    <submittedName>
        <fullName evidence="3">Uncharacterized protein</fullName>
    </submittedName>
</protein>
<dbReference type="EMBL" id="CAADFL010000336">
    <property type="protein sequence ID" value="VFK14722.1"/>
    <property type="molecule type" value="Genomic_DNA"/>
</dbReference>
<dbReference type="EMBL" id="CAADFA010000343">
    <property type="protein sequence ID" value="VFJ63381.1"/>
    <property type="molecule type" value="Genomic_DNA"/>
</dbReference>
<evidence type="ECO:0000313" key="3">
    <source>
        <dbReference type="EMBL" id="VFK14722.1"/>
    </source>
</evidence>
<reference evidence="3" key="1">
    <citation type="submission" date="2019-02" db="EMBL/GenBank/DDBJ databases">
        <authorList>
            <person name="Gruber-Vodicka R. H."/>
            <person name="Seah K. B. B."/>
        </authorList>
    </citation>
    <scope>NUCLEOTIDE SEQUENCE</scope>
    <source>
        <strain evidence="2">BECK_BZ163</strain>
        <strain evidence="3">BECK_BZ164</strain>
        <strain evidence="1">BECK_BZ165</strain>
    </source>
</reference>
<accession>A0A450WCE8</accession>
<evidence type="ECO:0000313" key="1">
    <source>
        <dbReference type="EMBL" id="VFJ63381.1"/>
    </source>
</evidence>
<evidence type="ECO:0000313" key="2">
    <source>
        <dbReference type="EMBL" id="VFJ72349.1"/>
    </source>
</evidence>
<sequence>MREQTEKKLEEAILKGRNSLSSDRLDMSFGEIISMYSK</sequence>
<gene>
    <name evidence="2" type="ORF">BECKFM1743A_GA0114220_106402</name>
    <name evidence="3" type="ORF">BECKFM1743B_GA0114221_103364</name>
    <name evidence="1" type="ORF">BECKFM1743C_GA0114222_103432</name>
</gene>
<name>A0A450WCE8_9GAMM</name>
<organism evidence="3">
    <name type="scientific">Candidatus Kentrum sp. FM</name>
    <dbReference type="NCBI Taxonomy" id="2126340"/>
    <lineage>
        <taxon>Bacteria</taxon>
        <taxon>Pseudomonadati</taxon>
        <taxon>Pseudomonadota</taxon>
        <taxon>Gammaproteobacteria</taxon>
        <taxon>Candidatus Kentrum</taxon>
    </lineage>
</organism>
<proteinExistence type="predicted"/>